<dbReference type="AlphaFoldDB" id="A0A8K0JM73"/>
<feature type="region of interest" description="Disordered" evidence="1">
    <location>
        <begin position="306"/>
        <end position="380"/>
    </location>
</feature>
<sequence>MLNIPHGAYHLLTDDIRRQREMANSDIAPHAGIWKTMMHNKHSSFLVKLTIHDITNVPLVSGSFSVRWKFRGSKGDLDLAPTPTEPTTSTRSKESTSPLDRSFTGALTGRNERDESHHHLPDPSSSSTGFSRSSPESSIYPSPSSTGTSTPAMVPGPMSSSQNVREPSLHNGLASHNKTQSQSSAETQSTMASSQHQQQHHSHHHPHLPGHHHGQTPTGPNVLSLSSRPSVQSLLDKEIASTLLPLPSNVTHNNASASSSRRRHHRDGDDHDQDDPHGADEGQHPGPDQNGRSRTAHLHVPHILLHRSENTSHTSLSSAFSGLSRKKRGAADSVESGSTLKGSGRTGGRQRVSSLASSIDSVPESLRSTGSKSTAEHQPQEVKLDVPLGTVTTVKGRTPIQELEDHGASWEHHVAQIVRIKLRPMDEDAAAAYAKRTGKELKVPSGNSNGTIKEPHGRARQVGASLMGGSKDAQQSSSEPAGWLGGGAKSESGLKLVVYQHLAGMGLETIRSVSTRSEGNEDGDDGLDHGSISSKTSTAKPGRQRHGLRNHSQKHGHHEHDHPGIYFGELNLDLAEYASEEARMGKGGVTRRYLLKGGKTNAMIKMTIELSHYGGETNFVTPPLQRGHNVAGLAAVTENDIQLEQHLANLKAPHNSASSSSVSLAQSQSSMLDRSRDQLLRTVSSATIPLTEQSRVRPKKPPESHFVAPEHQHRFNQLYRRGYRNHGHRAVHDALKMGHREHRHRHRSSGAYSGEWSAEQVIDLIFNPLPVNRIERVTPFTYYAEDAPDDAESVIRVDMEDGAEARGETASIADSTGTIHEKRSRKFLSVLSGHGLRSNSNIPTPKDEHSEKDKGLGAVNGSGTGGKARPKWGRNKTKMNES</sequence>
<feature type="region of interest" description="Disordered" evidence="1">
    <location>
        <begin position="437"/>
        <end position="486"/>
    </location>
</feature>
<feature type="region of interest" description="Disordered" evidence="1">
    <location>
        <begin position="513"/>
        <end position="564"/>
    </location>
</feature>
<evidence type="ECO:0000313" key="3">
    <source>
        <dbReference type="Proteomes" id="UP000812966"/>
    </source>
</evidence>
<feature type="compositionally biased region" description="Low complexity" evidence="1">
    <location>
        <begin position="81"/>
        <end position="98"/>
    </location>
</feature>
<feature type="compositionally biased region" description="Polar residues" evidence="1">
    <location>
        <begin position="311"/>
        <end position="321"/>
    </location>
</feature>
<feature type="region of interest" description="Disordered" evidence="1">
    <location>
        <begin position="75"/>
        <end position="226"/>
    </location>
</feature>
<feature type="compositionally biased region" description="Basic residues" evidence="1">
    <location>
        <begin position="198"/>
        <end position="214"/>
    </location>
</feature>
<dbReference type="EMBL" id="JABELV010000047">
    <property type="protein sequence ID" value="KAG7558260.1"/>
    <property type="molecule type" value="Genomic_DNA"/>
</dbReference>
<protein>
    <recommendedName>
        <fullName evidence="4">C2 NT-type domain-containing protein</fullName>
    </recommendedName>
</protein>
<feature type="region of interest" description="Disordered" evidence="1">
    <location>
        <begin position="831"/>
        <end position="882"/>
    </location>
</feature>
<evidence type="ECO:0008006" key="4">
    <source>
        <dbReference type="Google" id="ProtNLM"/>
    </source>
</evidence>
<gene>
    <name evidence="2" type="ORF">FFLO_02823</name>
</gene>
<name>A0A8K0JM73_9TREE</name>
<feature type="compositionally biased region" description="Basic residues" evidence="1">
    <location>
        <begin position="868"/>
        <end position="882"/>
    </location>
</feature>
<dbReference type="OrthoDB" id="3365224at2759"/>
<comment type="caution">
    <text evidence="2">The sequence shown here is derived from an EMBL/GenBank/DDBJ whole genome shotgun (WGS) entry which is preliminary data.</text>
</comment>
<proteinExistence type="predicted"/>
<feature type="region of interest" description="Disordered" evidence="1">
    <location>
        <begin position="654"/>
        <end position="706"/>
    </location>
</feature>
<dbReference type="PANTHER" id="PTHR21456">
    <property type="entry name" value="FAMILY WITH SEQUENCE SIMILARITY 102"/>
    <property type="match status" value="1"/>
</dbReference>
<reference evidence="2" key="1">
    <citation type="submission" date="2020-04" db="EMBL/GenBank/DDBJ databases">
        <title>Analysis of mating type loci in Filobasidium floriforme.</title>
        <authorList>
            <person name="Nowrousian M."/>
        </authorList>
    </citation>
    <scope>NUCLEOTIDE SEQUENCE</scope>
    <source>
        <strain evidence="2">CBS 6242</strain>
    </source>
</reference>
<feature type="compositionally biased region" description="Basic and acidic residues" evidence="1">
    <location>
        <begin position="110"/>
        <end position="121"/>
    </location>
</feature>
<feature type="compositionally biased region" description="Polar residues" evidence="1">
    <location>
        <begin position="351"/>
        <end position="373"/>
    </location>
</feature>
<feature type="compositionally biased region" description="Low complexity" evidence="1">
    <location>
        <begin position="656"/>
        <end position="670"/>
    </location>
</feature>
<feature type="compositionally biased region" description="Basic residues" evidence="1">
    <location>
        <begin position="542"/>
        <end position="557"/>
    </location>
</feature>
<keyword evidence="3" id="KW-1185">Reference proteome</keyword>
<dbReference type="Proteomes" id="UP000812966">
    <property type="component" value="Unassembled WGS sequence"/>
</dbReference>
<feature type="compositionally biased region" description="Low complexity" evidence="1">
    <location>
        <begin position="179"/>
        <end position="197"/>
    </location>
</feature>
<accession>A0A8K0JM73</accession>
<organism evidence="2 3">
    <name type="scientific">Filobasidium floriforme</name>
    <dbReference type="NCBI Taxonomy" id="5210"/>
    <lineage>
        <taxon>Eukaryota</taxon>
        <taxon>Fungi</taxon>
        <taxon>Dikarya</taxon>
        <taxon>Basidiomycota</taxon>
        <taxon>Agaricomycotina</taxon>
        <taxon>Tremellomycetes</taxon>
        <taxon>Filobasidiales</taxon>
        <taxon>Filobasidiaceae</taxon>
        <taxon>Filobasidium</taxon>
    </lineage>
</organism>
<feature type="region of interest" description="Disordered" evidence="1">
    <location>
        <begin position="245"/>
        <end position="294"/>
    </location>
</feature>
<feature type="compositionally biased region" description="Low complexity" evidence="1">
    <location>
        <begin position="122"/>
        <end position="151"/>
    </location>
</feature>
<feature type="compositionally biased region" description="Polar residues" evidence="1">
    <location>
        <begin position="681"/>
        <end position="693"/>
    </location>
</feature>
<feature type="compositionally biased region" description="Basic and acidic residues" evidence="1">
    <location>
        <begin position="266"/>
        <end position="283"/>
    </location>
</feature>
<dbReference type="PANTHER" id="PTHR21456:SF1">
    <property type="entry name" value="C2 NT-TYPE DOMAIN-CONTAINING PROTEIN"/>
    <property type="match status" value="1"/>
</dbReference>
<evidence type="ECO:0000313" key="2">
    <source>
        <dbReference type="EMBL" id="KAG7558260.1"/>
    </source>
</evidence>
<feature type="compositionally biased region" description="Basic and acidic residues" evidence="1">
    <location>
        <begin position="845"/>
        <end position="855"/>
    </location>
</feature>
<dbReference type="InterPro" id="IPR039931">
    <property type="entry name" value="EEIG1/2-like"/>
</dbReference>
<evidence type="ECO:0000256" key="1">
    <source>
        <dbReference type="SAM" id="MobiDB-lite"/>
    </source>
</evidence>